<comment type="caution">
    <text evidence="1">The sequence shown here is derived from an EMBL/GenBank/DDBJ whole genome shotgun (WGS) entry which is preliminary data.</text>
</comment>
<protein>
    <submittedName>
        <fullName evidence="1">Uncharacterized protein</fullName>
    </submittedName>
</protein>
<name>A0A3M7T8S8_BRAPC</name>
<reference evidence="1 2" key="1">
    <citation type="journal article" date="2018" name="Sci. Rep.">
        <title>Genomic signatures of local adaptation to the degree of environmental predictability in rotifers.</title>
        <authorList>
            <person name="Franch-Gras L."/>
            <person name="Hahn C."/>
            <person name="Garcia-Roger E.M."/>
            <person name="Carmona M.J."/>
            <person name="Serra M."/>
            <person name="Gomez A."/>
        </authorList>
    </citation>
    <scope>NUCLEOTIDE SEQUENCE [LARGE SCALE GENOMIC DNA]</scope>
    <source>
        <strain evidence="1">HYR1</strain>
    </source>
</reference>
<dbReference type="Proteomes" id="UP000276133">
    <property type="component" value="Unassembled WGS sequence"/>
</dbReference>
<keyword evidence="2" id="KW-1185">Reference proteome</keyword>
<evidence type="ECO:0000313" key="1">
    <source>
        <dbReference type="EMBL" id="RNA44365.1"/>
    </source>
</evidence>
<gene>
    <name evidence="1" type="ORF">BpHYR1_051277</name>
</gene>
<organism evidence="1 2">
    <name type="scientific">Brachionus plicatilis</name>
    <name type="common">Marine rotifer</name>
    <name type="synonym">Brachionus muelleri</name>
    <dbReference type="NCBI Taxonomy" id="10195"/>
    <lineage>
        <taxon>Eukaryota</taxon>
        <taxon>Metazoa</taxon>
        <taxon>Spiralia</taxon>
        <taxon>Gnathifera</taxon>
        <taxon>Rotifera</taxon>
        <taxon>Eurotatoria</taxon>
        <taxon>Monogononta</taxon>
        <taxon>Pseudotrocha</taxon>
        <taxon>Ploima</taxon>
        <taxon>Brachionidae</taxon>
        <taxon>Brachionus</taxon>
    </lineage>
</organism>
<proteinExistence type="predicted"/>
<evidence type="ECO:0000313" key="2">
    <source>
        <dbReference type="Proteomes" id="UP000276133"/>
    </source>
</evidence>
<dbReference type="AlphaFoldDB" id="A0A3M7T8S8"/>
<dbReference type="EMBL" id="REGN01000116">
    <property type="protein sequence ID" value="RNA44365.1"/>
    <property type="molecule type" value="Genomic_DNA"/>
</dbReference>
<accession>A0A3M7T8S8</accession>
<sequence>MEENLFFAGFDNWIYALNLWDNSFQMIPSDKSTEKVCFNDGSFDISPTVYKQTFTINILKNNWNFPLIFASLTDNLEIEKIKRLIMCDFEKAEKTVE</sequence>
<dbReference type="OrthoDB" id="93990at2759"/>